<organism evidence="2 3">
    <name type="scientific">Cadophora malorum</name>
    <dbReference type="NCBI Taxonomy" id="108018"/>
    <lineage>
        <taxon>Eukaryota</taxon>
        <taxon>Fungi</taxon>
        <taxon>Dikarya</taxon>
        <taxon>Ascomycota</taxon>
        <taxon>Pezizomycotina</taxon>
        <taxon>Leotiomycetes</taxon>
        <taxon>Helotiales</taxon>
        <taxon>Ploettnerulaceae</taxon>
        <taxon>Cadophora</taxon>
    </lineage>
</organism>
<dbReference type="AlphaFoldDB" id="A0A8H7TB94"/>
<evidence type="ECO:0000256" key="1">
    <source>
        <dbReference type="SAM" id="MobiDB-lite"/>
    </source>
</evidence>
<feature type="compositionally biased region" description="Polar residues" evidence="1">
    <location>
        <begin position="74"/>
        <end position="83"/>
    </location>
</feature>
<name>A0A8H7TB94_9HELO</name>
<evidence type="ECO:0000313" key="2">
    <source>
        <dbReference type="EMBL" id="KAG4416326.1"/>
    </source>
</evidence>
<comment type="caution">
    <text evidence="2">The sequence shown here is derived from an EMBL/GenBank/DDBJ whole genome shotgun (WGS) entry which is preliminary data.</text>
</comment>
<keyword evidence="3" id="KW-1185">Reference proteome</keyword>
<accession>A0A8H7TB94</accession>
<gene>
    <name evidence="2" type="ORF">IFR04_010545</name>
</gene>
<reference evidence="2" key="1">
    <citation type="submission" date="2021-02" db="EMBL/GenBank/DDBJ databases">
        <title>Genome sequence Cadophora malorum strain M34.</title>
        <authorList>
            <person name="Stefanovic E."/>
            <person name="Vu D."/>
            <person name="Scully C."/>
            <person name="Dijksterhuis J."/>
            <person name="Roader J."/>
            <person name="Houbraken J."/>
        </authorList>
    </citation>
    <scope>NUCLEOTIDE SEQUENCE</scope>
    <source>
        <strain evidence="2">M34</strain>
    </source>
</reference>
<dbReference type="Proteomes" id="UP000664132">
    <property type="component" value="Unassembled WGS sequence"/>
</dbReference>
<feature type="region of interest" description="Disordered" evidence="1">
    <location>
        <begin position="17"/>
        <end position="106"/>
    </location>
</feature>
<dbReference type="OrthoDB" id="27483at2759"/>
<protein>
    <submittedName>
        <fullName evidence="2">Uncharacterized protein</fullName>
    </submittedName>
</protein>
<feature type="compositionally biased region" description="Acidic residues" evidence="1">
    <location>
        <begin position="33"/>
        <end position="54"/>
    </location>
</feature>
<sequence length="413" mass="46162">MVSAARHARCVGFWGRDIKGNRSRATNRSDSMIPEEDVNDDDDEEGDETEENESIDPPKAPISSPPITIRFDSRPSSPHTPNPSIHKATFPLPSPHKGSNKSNGLQDLLHACTPATFGHAGRDVLDETYRKAGKLDAQHFSTNFHPADFGILDAIKQTLLPGLNKAGLGTGTGAGGDREDHWGVRAELYKLNRNPTADPSSYPLFEGAKKMLEMPGFMSEGGTLGFYCAHQYAHARKATNQLMPYALKGIDAVLFAVFASLGVKVHVRPVLDNDAWEQEDEYYSTEYKEHWDYVEGERYDSWKARQMGITRYGSKFEGIMSTDDETDGLSWNIKRIWPLVEDYCVQWLNEATAAGWEPALTHLRYGNDYCLSWSYSHAAIFIDIPPRGERKQVPETGTGFPDWEAMRAAEESK</sequence>
<proteinExistence type="predicted"/>
<dbReference type="EMBL" id="JAFJYH010000190">
    <property type="protein sequence ID" value="KAG4416326.1"/>
    <property type="molecule type" value="Genomic_DNA"/>
</dbReference>
<evidence type="ECO:0000313" key="3">
    <source>
        <dbReference type="Proteomes" id="UP000664132"/>
    </source>
</evidence>